<comment type="caution">
    <text evidence="2">The sequence shown here is derived from an EMBL/GenBank/DDBJ whole genome shotgun (WGS) entry which is preliminary data.</text>
</comment>
<name>A0AAD6U9L9_9AGAR</name>
<keyword evidence="3" id="KW-1185">Reference proteome</keyword>
<feature type="transmembrane region" description="Helical" evidence="1">
    <location>
        <begin position="97"/>
        <end position="115"/>
    </location>
</feature>
<organism evidence="2 3">
    <name type="scientific">Mycena belliarum</name>
    <dbReference type="NCBI Taxonomy" id="1033014"/>
    <lineage>
        <taxon>Eukaryota</taxon>
        <taxon>Fungi</taxon>
        <taxon>Dikarya</taxon>
        <taxon>Basidiomycota</taxon>
        <taxon>Agaricomycotina</taxon>
        <taxon>Agaricomycetes</taxon>
        <taxon>Agaricomycetidae</taxon>
        <taxon>Agaricales</taxon>
        <taxon>Marasmiineae</taxon>
        <taxon>Mycenaceae</taxon>
        <taxon>Mycena</taxon>
    </lineage>
</organism>
<evidence type="ECO:0000313" key="2">
    <source>
        <dbReference type="EMBL" id="KAJ7092437.1"/>
    </source>
</evidence>
<evidence type="ECO:0000256" key="1">
    <source>
        <dbReference type="SAM" id="Phobius"/>
    </source>
</evidence>
<keyword evidence="1" id="KW-1133">Transmembrane helix</keyword>
<feature type="transmembrane region" description="Helical" evidence="1">
    <location>
        <begin position="259"/>
        <end position="281"/>
    </location>
</feature>
<sequence>LHASPERVRALGDSTSALNRVPEDEELAAEDGSDWELEDELALEEQGYYRGSYKRLVALYTLTPLTALVAFLLLALLPYVAYRCPTPHLRKYPYTKILPFPLPEILASIALYTLSHVLRSPLYNISAVLVALPLPATLISTTLHTILSISARFFTLSLLLVRPYAESSFPTWHDSAFLRVWWAALGWAAAEAVVSIHQGYTGLALYRDVLIPPAPPPSNPERTPLLPQRRIDPDPDTELDRDIDQLIALKAREELEDVYGLPLIVRAPASVFFFLLILTLQHIPAFIPCLQRINSMLLSLGLSLLLGALLYGSDRLPLVTLAVATHLLLAVLHAPWVLPRVGVQGAAFVGAVVSLGLLFAGLGVWGGVS</sequence>
<dbReference type="EMBL" id="JARJCN010000018">
    <property type="protein sequence ID" value="KAJ7092437.1"/>
    <property type="molecule type" value="Genomic_DNA"/>
</dbReference>
<keyword evidence="1" id="KW-0472">Membrane</keyword>
<reference evidence="2" key="1">
    <citation type="submission" date="2023-03" db="EMBL/GenBank/DDBJ databases">
        <title>Massive genome expansion in bonnet fungi (Mycena s.s.) driven by repeated elements and novel gene families across ecological guilds.</title>
        <authorList>
            <consortium name="Lawrence Berkeley National Laboratory"/>
            <person name="Harder C.B."/>
            <person name="Miyauchi S."/>
            <person name="Viragh M."/>
            <person name="Kuo A."/>
            <person name="Thoen E."/>
            <person name="Andreopoulos B."/>
            <person name="Lu D."/>
            <person name="Skrede I."/>
            <person name="Drula E."/>
            <person name="Henrissat B."/>
            <person name="Morin E."/>
            <person name="Kohler A."/>
            <person name="Barry K."/>
            <person name="LaButti K."/>
            <person name="Morin E."/>
            <person name="Salamov A."/>
            <person name="Lipzen A."/>
            <person name="Mereny Z."/>
            <person name="Hegedus B."/>
            <person name="Baldrian P."/>
            <person name="Stursova M."/>
            <person name="Weitz H."/>
            <person name="Taylor A."/>
            <person name="Grigoriev I.V."/>
            <person name="Nagy L.G."/>
            <person name="Martin F."/>
            <person name="Kauserud H."/>
        </authorList>
    </citation>
    <scope>NUCLEOTIDE SEQUENCE</scope>
    <source>
        <strain evidence="2">CBHHK173m</strain>
    </source>
</reference>
<keyword evidence="1" id="KW-0812">Transmembrane</keyword>
<feature type="transmembrane region" description="Helical" evidence="1">
    <location>
        <begin position="345"/>
        <end position="368"/>
    </location>
</feature>
<dbReference type="Proteomes" id="UP001222325">
    <property type="component" value="Unassembled WGS sequence"/>
</dbReference>
<feature type="transmembrane region" description="Helical" evidence="1">
    <location>
        <begin position="56"/>
        <end position="77"/>
    </location>
</feature>
<feature type="non-terminal residue" evidence="2">
    <location>
        <position position="1"/>
    </location>
</feature>
<evidence type="ECO:0000313" key="3">
    <source>
        <dbReference type="Proteomes" id="UP001222325"/>
    </source>
</evidence>
<feature type="transmembrane region" description="Helical" evidence="1">
    <location>
        <begin position="122"/>
        <end position="140"/>
    </location>
</feature>
<feature type="transmembrane region" description="Helical" evidence="1">
    <location>
        <begin position="293"/>
        <end position="312"/>
    </location>
</feature>
<feature type="transmembrane region" description="Helical" evidence="1">
    <location>
        <begin position="318"/>
        <end position="338"/>
    </location>
</feature>
<proteinExistence type="predicted"/>
<protein>
    <submittedName>
        <fullName evidence="2">Uncharacterized protein</fullName>
    </submittedName>
</protein>
<gene>
    <name evidence="2" type="ORF">B0H15DRAFT_973465</name>
</gene>
<accession>A0AAD6U9L9</accession>
<dbReference type="AlphaFoldDB" id="A0AAD6U9L9"/>